<reference evidence="3" key="2">
    <citation type="submission" date="2020-05" db="UniProtKB">
        <authorList>
            <consortium name="EnsemblMetazoa"/>
        </authorList>
    </citation>
    <scope>IDENTIFICATION</scope>
    <source>
        <strain evidence="3">maculatus3</strain>
    </source>
</reference>
<feature type="region of interest" description="Disordered" evidence="1">
    <location>
        <begin position="1"/>
        <end position="26"/>
    </location>
</feature>
<keyword evidence="4" id="KW-1185">Reference proteome</keyword>
<dbReference type="Proteomes" id="UP000075901">
    <property type="component" value="Unassembled WGS sequence"/>
</dbReference>
<name>A0A182T101_9DIPT</name>
<accession>A0A182T101</accession>
<dbReference type="AlphaFoldDB" id="A0A182T101"/>
<evidence type="ECO:0000313" key="3">
    <source>
        <dbReference type="EnsemblMetazoa" id="AMAM017432-PA"/>
    </source>
</evidence>
<protein>
    <recommendedName>
        <fullName evidence="2">Peptidase S8 pro-domain domain-containing protein</fullName>
    </recommendedName>
</protein>
<organism evidence="3 4">
    <name type="scientific">Anopheles maculatus</name>
    <dbReference type="NCBI Taxonomy" id="74869"/>
    <lineage>
        <taxon>Eukaryota</taxon>
        <taxon>Metazoa</taxon>
        <taxon>Ecdysozoa</taxon>
        <taxon>Arthropoda</taxon>
        <taxon>Hexapoda</taxon>
        <taxon>Insecta</taxon>
        <taxon>Pterygota</taxon>
        <taxon>Neoptera</taxon>
        <taxon>Endopterygota</taxon>
        <taxon>Diptera</taxon>
        <taxon>Nematocera</taxon>
        <taxon>Culicoidea</taxon>
        <taxon>Culicidae</taxon>
        <taxon>Anophelinae</taxon>
        <taxon>Anopheles</taxon>
        <taxon>Anopheles maculatus group</taxon>
    </lineage>
</organism>
<dbReference type="SUPFAM" id="SSF54897">
    <property type="entry name" value="Protease propeptides/inhibitors"/>
    <property type="match status" value="1"/>
</dbReference>
<reference evidence="4" key="1">
    <citation type="submission" date="2013-09" db="EMBL/GenBank/DDBJ databases">
        <title>The Genome Sequence of Anopheles maculatus species B.</title>
        <authorList>
            <consortium name="The Broad Institute Genomics Platform"/>
            <person name="Neafsey D.E."/>
            <person name="Besansky N."/>
            <person name="Howell P."/>
            <person name="Walton C."/>
            <person name="Young S.K."/>
            <person name="Zeng Q."/>
            <person name="Gargeya S."/>
            <person name="Fitzgerald M."/>
            <person name="Haas B."/>
            <person name="Abouelleil A."/>
            <person name="Allen A.W."/>
            <person name="Alvarado L."/>
            <person name="Arachchi H.M."/>
            <person name="Berlin A.M."/>
            <person name="Chapman S.B."/>
            <person name="Gainer-Dewar J."/>
            <person name="Goldberg J."/>
            <person name="Griggs A."/>
            <person name="Gujja S."/>
            <person name="Hansen M."/>
            <person name="Howarth C."/>
            <person name="Imamovic A."/>
            <person name="Ireland A."/>
            <person name="Larimer J."/>
            <person name="McCowan C."/>
            <person name="Murphy C."/>
            <person name="Pearson M."/>
            <person name="Poon T.W."/>
            <person name="Priest M."/>
            <person name="Roberts A."/>
            <person name="Saif S."/>
            <person name="Shea T."/>
            <person name="Sisk P."/>
            <person name="Sykes S."/>
            <person name="Wortman J."/>
            <person name="Nusbaum C."/>
            <person name="Birren B."/>
        </authorList>
    </citation>
    <scope>NUCLEOTIDE SEQUENCE [LARGE SCALE GENOMIC DNA]</scope>
    <source>
        <strain evidence="4">maculatus3</strain>
    </source>
</reference>
<proteinExistence type="predicted"/>
<sequence>MTIETALQSERIPARKASKQHNVPWPYRADTAEQQWAECEVLGYRSKTDRETDDRHGDSESLNEHQWLPTDPDLDDSQGNCSSDSGNDSDRNSCPSIGLHPRRLRCRVHSRHQQQQHHLHPRASAWSRIIQFQLVLVLSLVLVFSGLNTAVNCDENVTVGGESGGAVVAGRDVVNKGLRLGGLVIFDNSSNSDAASGALRVNEIDEILDGARHFTHHWAVHIPDGDQQGLADQVAVEHGFINRGKNCGECLRKQ</sequence>
<evidence type="ECO:0000256" key="1">
    <source>
        <dbReference type="SAM" id="MobiDB-lite"/>
    </source>
</evidence>
<dbReference type="EnsemblMetazoa" id="AMAM017432-RA">
    <property type="protein sequence ID" value="AMAM017432-PA"/>
    <property type="gene ID" value="AMAM017432"/>
</dbReference>
<dbReference type="VEuPathDB" id="VectorBase:AMAM017432"/>
<dbReference type="InterPro" id="IPR032815">
    <property type="entry name" value="S8_pro-domain"/>
</dbReference>
<feature type="compositionally biased region" description="Low complexity" evidence="1">
    <location>
        <begin position="77"/>
        <end position="86"/>
    </location>
</feature>
<dbReference type="Pfam" id="PF16470">
    <property type="entry name" value="S8_pro-domain"/>
    <property type="match status" value="1"/>
</dbReference>
<evidence type="ECO:0000313" key="4">
    <source>
        <dbReference type="Proteomes" id="UP000075901"/>
    </source>
</evidence>
<feature type="domain" description="Peptidase S8 pro-domain" evidence="2">
    <location>
        <begin position="217"/>
        <end position="246"/>
    </location>
</feature>
<feature type="compositionally biased region" description="Basic and acidic residues" evidence="1">
    <location>
        <begin position="47"/>
        <end position="63"/>
    </location>
</feature>
<dbReference type="Gene3D" id="3.30.70.850">
    <property type="entry name" value="Peptidase S8, pro-domain"/>
    <property type="match status" value="1"/>
</dbReference>
<feature type="region of interest" description="Disordered" evidence="1">
    <location>
        <begin position="47"/>
        <end position="96"/>
    </location>
</feature>
<dbReference type="InterPro" id="IPR038466">
    <property type="entry name" value="S8_pro-domain_sf"/>
</dbReference>
<evidence type="ECO:0000259" key="2">
    <source>
        <dbReference type="Pfam" id="PF16470"/>
    </source>
</evidence>